<accession>A0A2J7PWZ0</accession>
<proteinExistence type="predicted"/>
<dbReference type="PANTHER" id="PTHR47326:SF1">
    <property type="entry name" value="HTH PSQ-TYPE DOMAIN-CONTAINING PROTEIN"/>
    <property type="match status" value="1"/>
</dbReference>
<evidence type="ECO:0008006" key="3">
    <source>
        <dbReference type="Google" id="ProtNLM"/>
    </source>
</evidence>
<dbReference type="PANTHER" id="PTHR47326">
    <property type="entry name" value="TRANSPOSABLE ELEMENT TC3 TRANSPOSASE-LIKE PROTEIN"/>
    <property type="match status" value="1"/>
</dbReference>
<name>A0A2J7PWZ0_9NEOP</name>
<dbReference type="Gene3D" id="3.30.420.10">
    <property type="entry name" value="Ribonuclease H-like superfamily/Ribonuclease H"/>
    <property type="match status" value="1"/>
</dbReference>
<protein>
    <recommendedName>
        <fullName evidence="3">Tc1-like transposase DDE domain-containing protein</fullName>
    </recommendedName>
</protein>
<dbReference type="AlphaFoldDB" id="A0A2J7PWZ0"/>
<sequence>MSAKESLGYYEPKNHKPWFDEGCSKLLDQRKQAKLQWLQDPSELNGDNLNNIRRETSRHFRNKEREYLKDRINELAMNSKNKNIRDLYKGINYFKRGYQRSSNLVKDENGDLLADSHNILNRWGNYFSQLLNVHRRVGVIGPYFFEEDNHAVTVNSQRYVDMIKNLFEPALEELHLGNVWFQQDGATGHTARASMTVLRAKFPRRLISLRGDIPWAAHSPDLTPL</sequence>
<comment type="caution">
    <text evidence="1">The sequence shown here is derived from an EMBL/GenBank/DDBJ whole genome shotgun (WGS) entry which is preliminary data.</text>
</comment>
<dbReference type="GO" id="GO:0003676">
    <property type="term" value="F:nucleic acid binding"/>
    <property type="evidence" value="ECO:0007669"/>
    <property type="project" value="InterPro"/>
</dbReference>
<keyword evidence="2" id="KW-1185">Reference proteome</keyword>
<reference evidence="1 2" key="1">
    <citation type="submission" date="2017-12" db="EMBL/GenBank/DDBJ databases">
        <title>Hemimetabolous genomes reveal molecular basis of termite eusociality.</title>
        <authorList>
            <person name="Harrison M.C."/>
            <person name="Jongepier E."/>
            <person name="Robertson H.M."/>
            <person name="Arning N."/>
            <person name="Bitard-Feildel T."/>
            <person name="Chao H."/>
            <person name="Childers C.P."/>
            <person name="Dinh H."/>
            <person name="Doddapaneni H."/>
            <person name="Dugan S."/>
            <person name="Gowin J."/>
            <person name="Greiner C."/>
            <person name="Han Y."/>
            <person name="Hu H."/>
            <person name="Hughes D.S.T."/>
            <person name="Huylmans A.-K."/>
            <person name="Kemena C."/>
            <person name="Kremer L.P.M."/>
            <person name="Lee S.L."/>
            <person name="Lopez-Ezquerra A."/>
            <person name="Mallet L."/>
            <person name="Monroy-Kuhn J.M."/>
            <person name="Moser A."/>
            <person name="Murali S.C."/>
            <person name="Muzny D.M."/>
            <person name="Otani S."/>
            <person name="Piulachs M.-D."/>
            <person name="Poelchau M."/>
            <person name="Qu J."/>
            <person name="Schaub F."/>
            <person name="Wada-Katsumata A."/>
            <person name="Worley K.C."/>
            <person name="Xie Q."/>
            <person name="Ylla G."/>
            <person name="Poulsen M."/>
            <person name="Gibbs R.A."/>
            <person name="Schal C."/>
            <person name="Richards S."/>
            <person name="Belles X."/>
            <person name="Korb J."/>
            <person name="Bornberg-Bauer E."/>
        </authorList>
    </citation>
    <scope>NUCLEOTIDE SEQUENCE [LARGE SCALE GENOMIC DNA]</scope>
    <source>
        <tissue evidence="1">Whole body</tissue>
    </source>
</reference>
<evidence type="ECO:0000313" key="2">
    <source>
        <dbReference type="Proteomes" id="UP000235965"/>
    </source>
</evidence>
<dbReference type="EMBL" id="NEVH01020867">
    <property type="protein sequence ID" value="PNF20840.1"/>
    <property type="molecule type" value="Genomic_DNA"/>
</dbReference>
<dbReference type="STRING" id="105785.A0A2J7PWZ0"/>
<dbReference type="Proteomes" id="UP000235965">
    <property type="component" value="Unassembled WGS sequence"/>
</dbReference>
<evidence type="ECO:0000313" key="1">
    <source>
        <dbReference type="EMBL" id="PNF20840.1"/>
    </source>
</evidence>
<dbReference type="InParanoid" id="A0A2J7PWZ0"/>
<gene>
    <name evidence="1" type="ORF">B7P43_G12066</name>
</gene>
<organism evidence="1 2">
    <name type="scientific">Cryptotermes secundus</name>
    <dbReference type="NCBI Taxonomy" id="105785"/>
    <lineage>
        <taxon>Eukaryota</taxon>
        <taxon>Metazoa</taxon>
        <taxon>Ecdysozoa</taxon>
        <taxon>Arthropoda</taxon>
        <taxon>Hexapoda</taxon>
        <taxon>Insecta</taxon>
        <taxon>Pterygota</taxon>
        <taxon>Neoptera</taxon>
        <taxon>Polyneoptera</taxon>
        <taxon>Dictyoptera</taxon>
        <taxon>Blattodea</taxon>
        <taxon>Blattoidea</taxon>
        <taxon>Termitoidae</taxon>
        <taxon>Kalotermitidae</taxon>
        <taxon>Cryptotermitinae</taxon>
        <taxon>Cryptotermes</taxon>
    </lineage>
</organism>
<dbReference type="InterPro" id="IPR036397">
    <property type="entry name" value="RNaseH_sf"/>
</dbReference>